<reference evidence="10" key="1">
    <citation type="submission" date="2016-10" db="EMBL/GenBank/DDBJ databases">
        <authorList>
            <person name="Varghese N."/>
            <person name="Submissions S."/>
        </authorList>
    </citation>
    <scope>NUCLEOTIDE SEQUENCE [LARGE SCALE GENOMIC DNA]</scope>
    <source>
        <strain evidence="10">DSM 23317</strain>
    </source>
</reference>
<dbReference type="Proteomes" id="UP000199527">
    <property type="component" value="Unassembled WGS sequence"/>
</dbReference>
<dbReference type="GO" id="GO:0004601">
    <property type="term" value="F:peroxidase activity"/>
    <property type="evidence" value="ECO:0007669"/>
    <property type="project" value="UniProtKB-KW"/>
</dbReference>
<evidence type="ECO:0000256" key="2">
    <source>
        <dbReference type="ARBA" id="ARBA00022559"/>
    </source>
</evidence>
<comment type="cofactor">
    <cofactor evidence="1">
        <name>heme b</name>
        <dbReference type="ChEBI" id="CHEBI:60344"/>
    </cofactor>
</comment>
<dbReference type="GO" id="GO:0005829">
    <property type="term" value="C:cytosol"/>
    <property type="evidence" value="ECO:0007669"/>
    <property type="project" value="TreeGrafter"/>
</dbReference>
<gene>
    <name evidence="9" type="ORF">SAMN04488540_11069</name>
</gene>
<evidence type="ECO:0000256" key="6">
    <source>
        <dbReference type="ARBA" id="ARBA00025737"/>
    </source>
</evidence>
<dbReference type="InterPro" id="IPR011008">
    <property type="entry name" value="Dimeric_a/b-barrel"/>
</dbReference>
<keyword evidence="4" id="KW-0560">Oxidoreductase</keyword>
<evidence type="ECO:0000313" key="10">
    <source>
        <dbReference type="Proteomes" id="UP000199527"/>
    </source>
</evidence>
<proteinExistence type="inferred from homology"/>
<evidence type="ECO:0000259" key="8">
    <source>
        <dbReference type="Pfam" id="PF20628"/>
    </source>
</evidence>
<dbReference type="GO" id="GO:0020037">
    <property type="term" value="F:heme binding"/>
    <property type="evidence" value="ECO:0007669"/>
    <property type="project" value="InterPro"/>
</dbReference>
<evidence type="ECO:0000256" key="5">
    <source>
        <dbReference type="ARBA" id="ARBA00023004"/>
    </source>
</evidence>
<keyword evidence="5" id="KW-0408">Iron</keyword>
<comment type="similarity">
    <text evidence="6">Belongs to the DyP-type peroxidase family.</text>
</comment>
<keyword evidence="10" id="KW-1185">Reference proteome</keyword>
<protein>
    <submittedName>
        <fullName evidence="9">Putative iron-dependent peroxidase</fullName>
    </submittedName>
</protein>
<dbReference type="PANTHER" id="PTHR30521:SF0">
    <property type="entry name" value="DYP-TYPE PEROXIDASE FAMILY PROTEIN"/>
    <property type="match status" value="1"/>
</dbReference>
<dbReference type="GO" id="GO:0046872">
    <property type="term" value="F:metal ion binding"/>
    <property type="evidence" value="ECO:0007669"/>
    <property type="project" value="UniProtKB-KW"/>
</dbReference>
<keyword evidence="2 9" id="KW-0575">Peroxidase</keyword>
<feature type="domain" description="Dyp-type peroxidase C-terminal" evidence="8">
    <location>
        <begin position="145"/>
        <end position="307"/>
    </location>
</feature>
<accession>A0A1G8V252</accession>
<sequence>MTTDTGSDMPREQGGVCAEGNLHGLYLLFNAEEQAEPTLRKVLAEIAVWLQASADQNADSAFNGFVAIGANYWDTLYPGARPQQLRPFPSFEQDDRKAPVQPVDIFVHIRSDRLDINHIAAMEVCHRLKGLVQLVEEVRSFRYLDNRDLTGFVDGTENPQGSHRRTVALVGDEDAGFAGGSYIHTQRYQHQMARWNSISQKQQEDTIGRTKVDNEEYASQDKPLTCHIKRTNLKDADGNSMEILRQSMPYGDMMEQGLFFISCCRTPVHFEAQLKSMIHGDGHGHYDHLLNFTQAVTGSAFFAPSLDFMEQAAG</sequence>
<evidence type="ECO:0000313" key="9">
    <source>
        <dbReference type="EMBL" id="SDJ59934.1"/>
    </source>
</evidence>
<dbReference type="Pfam" id="PF20628">
    <property type="entry name" value="Dyp_perox_C"/>
    <property type="match status" value="1"/>
</dbReference>
<dbReference type="NCBIfam" id="TIGR01413">
    <property type="entry name" value="Dyp_perox_fam"/>
    <property type="match status" value="1"/>
</dbReference>
<dbReference type="InterPro" id="IPR006314">
    <property type="entry name" value="Dyp_peroxidase"/>
</dbReference>
<dbReference type="PROSITE" id="PS51404">
    <property type="entry name" value="DYP_PEROXIDASE"/>
    <property type="match status" value="1"/>
</dbReference>
<feature type="domain" description="Dyp-type peroxidase N-terminal" evidence="7">
    <location>
        <begin position="24"/>
        <end position="142"/>
    </location>
</feature>
<dbReference type="AlphaFoldDB" id="A0A1G8V252"/>
<dbReference type="Pfam" id="PF04261">
    <property type="entry name" value="Dyp_perox_N"/>
    <property type="match status" value="1"/>
</dbReference>
<keyword evidence="3" id="KW-0479">Metal-binding</keyword>
<dbReference type="EMBL" id="FNEM01000010">
    <property type="protein sequence ID" value="SDJ59934.1"/>
    <property type="molecule type" value="Genomic_DNA"/>
</dbReference>
<name>A0A1G8V252_9GAMM</name>
<evidence type="ECO:0000256" key="3">
    <source>
        <dbReference type="ARBA" id="ARBA00022723"/>
    </source>
</evidence>
<dbReference type="InterPro" id="IPR048328">
    <property type="entry name" value="Dyp_perox_C"/>
</dbReference>
<evidence type="ECO:0000256" key="4">
    <source>
        <dbReference type="ARBA" id="ARBA00023002"/>
    </source>
</evidence>
<evidence type="ECO:0000256" key="1">
    <source>
        <dbReference type="ARBA" id="ARBA00001970"/>
    </source>
</evidence>
<dbReference type="SUPFAM" id="SSF54909">
    <property type="entry name" value="Dimeric alpha+beta barrel"/>
    <property type="match status" value="1"/>
</dbReference>
<dbReference type="RefSeq" id="WP_245709937.1">
    <property type="nucleotide sequence ID" value="NZ_FNEM01000010.1"/>
</dbReference>
<dbReference type="PANTHER" id="PTHR30521">
    <property type="entry name" value="DEFERROCHELATASE/PEROXIDASE"/>
    <property type="match status" value="1"/>
</dbReference>
<organism evidence="9 10">
    <name type="scientific">Ferrimonas sediminum</name>
    <dbReference type="NCBI Taxonomy" id="718193"/>
    <lineage>
        <taxon>Bacteria</taxon>
        <taxon>Pseudomonadati</taxon>
        <taxon>Pseudomonadota</taxon>
        <taxon>Gammaproteobacteria</taxon>
        <taxon>Alteromonadales</taxon>
        <taxon>Ferrimonadaceae</taxon>
        <taxon>Ferrimonas</taxon>
    </lineage>
</organism>
<dbReference type="InterPro" id="IPR048327">
    <property type="entry name" value="Dyp_perox_N"/>
</dbReference>
<evidence type="ECO:0000259" key="7">
    <source>
        <dbReference type="Pfam" id="PF04261"/>
    </source>
</evidence>